<name>A0ABV9K6N9_9PORP</name>
<gene>
    <name evidence="1" type="ORF">ACFO3G_03265</name>
</gene>
<reference evidence="2" key="1">
    <citation type="journal article" date="2019" name="Int. J. Syst. Evol. Microbiol.">
        <title>The Global Catalogue of Microorganisms (GCM) 10K type strain sequencing project: providing services to taxonomists for standard genome sequencing and annotation.</title>
        <authorList>
            <consortium name="The Broad Institute Genomics Platform"/>
            <consortium name="The Broad Institute Genome Sequencing Center for Infectious Disease"/>
            <person name="Wu L."/>
            <person name="Ma J."/>
        </authorList>
    </citation>
    <scope>NUCLEOTIDE SEQUENCE [LARGE SCALE GENOMIC DNA]</scope>
    <source>
        <strain evidence="2">CGMCC 4.7357</strain>
    </source>
</reference>
<protein>
    <submittedName>
        <fullName evidence="1">Uncharacterized protein</fullName>
    </submittedName>
</protein>
<organism evidence="1 2">
    <name type="scientific">Falsiporphyromonas endometrii</name>
    <dbReference type="NCBI Taxonomy" id="1387297"/>
    <lineage>
        <taxon>Bacteria</taxon>
        <taxon>Pseudomonadati</taxon>
        <taxon>Bacteroidota</taxon>
        <taxon>Bacteroidia</taxon>
        <taxon>Bacteroidales</taxon>
        <taxon>Porphyromonadaceae</taxon>
        <taxon>Falsiporphyromonas</taxon>
    </lineage>
</organism>
<dbReference type="EMBL" id="JBHSGO010000068">
    <property type="protein sequence ID" value="MFC4665636.1"/>
    <property type="molecule type" value="Genomic_DNA"/>
</dbReference>
<sequence length="89" mass="10111">MEINILLTVLLIFVSLGGLFRQEGKICLVMESQINGFITVKHNLKSALFRWTGKFVFREVHLLNTVVLTDAQKAAQSVLIQLQNHNFRG</sequence>
<proteinExistence type="predicted"/>
<comment type="caution">
    <text evidence="1">The sequence shown here is derived from an EMBL/GenBank/DDBJ whole genome shotgun (WGS) entry which is preliminary data.</text>
</comment>
<keyword evidence="2" id="KW-1185">Reference proteome</keyword>
<accession>A0ABV9K6N9</accession>
<evidence type="ECO:0000313" key="2">
    <source>
        <dbReference type="Proteomes" id="UP001596020"/>
    </source>
</evidence>
<dbReference type="RefSeq" id="WP_380077953.1">
    <property type="nucleotide sequence ID" value="NZ_JBHSGO010000068.1"/>
</dbReference>
<dbReference type="Proteomes" id="UP001596020">
    <property type="component" value="Unassembled WGS sequence"/>
</dbReference>
<evidence type="ECO:0000313" key="1">
    <source>
        <dbReference type="EMBL" id="MFC4665636.1"/>
    </source>
</evidence>